<dbReference type="Proteomes" id="UP000219042">
    <property type="component" value="Unassembled WGS sequence"/>
</dbReference>
<proteinExistence type="predicted"/>
<organism evidence="2 3">
    <name type="scientific">Acinetobacter puyangensis</name>
    <dbReference type="NCBI Taxonomy" id="1096779"/>
    <lineage>
        <taxon>Bacteria</taxon>
        <taxon>Pseudomonadati</taxon>
        <taxon>Pseudomonadota</taxon>
        <taxon>Gammaproteobacteria</taxon>
        <taxon>Moraxellales</taxon>
        <taxon>Moraxellaceae</taxon>
        <taxon>Acinetobacter</taxon>
    </lineage>
</organism>
<name>A0A240E7R8_9GAMM</name>
<sequence>MTWILLNKRWVVILILSVLYVIQIAYTNHLSKKLNEAAAECTTKIQKIEQAQQEALLKAQNQANQVSADYEAAKAEQQIKVETVTREVQKIVERPVYLNNCFDDGGLQQLNSLIKADNPE</sequence>
<evidence type="ECO:0000313" key="3">
    <source>
        <dbReference type="Proteomes" id="UP000219042"/>
    </source>
</evidence>
<reference evidence="3" key="1">
    <citation type="submission" date="2016-09" db="EMBL/GenBank/DDBJ databases">
        <authorList>
            <person name="Varghese N."/>
            <person name="Submissions S."/>
        </authorList>
    </citation>
    <scope>NUCLEOTIDE SEQUENCE [LARGE SCALE GENOMIC DNA]</scope>
    <source>
        <strain evidence="3">ANC 4466</strain>
    </source>
</reference>
<gene>
    <name evidence="2" type="ORF">SAMN05421731_102420</name>
</gene>
<evidence type="ECO:0000313" key="2">
    <source>
        <dbReference type="EMBL" id="SNX44259.1"/>
    </source>
</evidence>
<evidence type="ECO:0000256" key="1">
    <source>
        <dbReference type="SAM" id="Coils"/>
    </source>
</evidence>
<keyword evidence="3" id="KW-1185">Reference proteome</keyword>
<feature type="coiled-coil region" evidence="1">
    <location>
        <begin position="31"/>
        <end position="76"/>
    </location>
</feature>
<dbReference type="OrthoDB" id="6705370at2"/>
<dbReference type="AlphaFoldDB" id="A0A240E7R8"/>
<accession>A0A240E7R8</accession>
<evidence type="ECO:0008006" key="4">
    <source>
        <dbReference type="Google" id="ProtNLM"/>
    </source>
</evidence>
<dbReference type="EMBL" id="OANT01000002">
    <property type="protein sequence ID" value="SNX44259.1"/>
    <property type="molecule type" value="Genomic_DNA"/>
</dbReference>
<keyword evidence="1" id="KW-0175">Coiled coil</keyword>
<dbReference type="RefSeq" id="WP_097078501.1">
    <property type="nucleotide sequence ID" value="NZ_BAABHT010000003.1"/>
</dbReference>
<protein>
    <recommendedName>
        <fullName evidence="4">Bacteriophage Rz lysis protein</fullName>
    </recommendedName>
</protein>